<name>A0A158DJL8_9BURK</name>
<dbReference type="AlphaFoldDB" id="A0A158DJL8"/>
<sequence>MTRGRRKHWHVRLAFEPNRFAGEQLQKAYEQLSPIHARTTSPEPVVKQAPPKRTATRRGKQ</sequence>
<evidence type="ECO:0000256" key="1">
    <source>
        <dbReference type="SAM" id="MobiDB-lite"/>
    </source>
</evidence>
<dbReference type="EMBL" id="FCOI02000043">
    <property type="protein sequence ID" value="SAK94784.1"/>
    <property type="molecule type" value="Genomic_DNA"/>
</dbReference>
<organism evidence="2 3">
    <name type="scientific">Caballeronia temeraria</name>
    <dbReference type="NCBI Taxonomy" id="1777137"/>
    <lineage>
        <taxon>Bacteria</taxon>
        <taxon>Pseudomonadati</taxon>
        <taxon>Pseudomonadota</taxon>
        <taxon>Betaproteobacteria</taxon>
        <taxon>Burkholderiales</taxon>
        <taxon>Burkholderiaceae</taxon>
        <taxon>Caballeronia</taxon>
    </lineage>
</organism>
<accession>A0A158DJL8</accession>
<dbReference type="STRING" id="1777137.AWB76_07059"/>
<evidence type="ECO:0000313" key="3">
    <source>
        <dbReference type="Proteomes" id="UP000054624"/>
    </source>
</evidence>
<reference evidence="3" key="1">
    <citation type="submission" date="2016-01" db="EMBL/GenBank/DDBJ databases">
        <authorList>
            <person name="Peeters Charlotte."/>
        </authorList>
    </citation>
    <scope>NUCLEOTIDE SEQUENCE [LARGE SCALE GENOMIC DNA]</scope>
</reference>
<gene>
    <name evidence="2" type="ORF">AWB76_07059</name>
</gene>
<keyword evidence="3" id="KW-1185">Reference proteome</keyword>
<evidence type="ECO:0000313" key="2">
    <source>
        <dbReference type="EMBL" id="SAK94784.1"/>
    </source>
</evidence>
<proteinExistence type="predicted"/>
<dbReference type="Proteomes" id="UP000054624">
    <property type="component" value="Unassembled WGS sequence"/>
</dbReference>
<protein>
    <submittedName>
        <fullName evidence="2">Uncharacterized protein</fullName>
    </submittedName>
</protein>
<feature type="region of interest" description="Disordered" evidence="1">
    <location>
        <begin position="36"/>
        <end position="61"/>
    </location>
</feature>